<protein>
    <submittedName>
        <fullName evidence="5">Transcriptional regulator, GntR family</fullName>
    </submittedName>
</protein>
<dbReference type="InterPro" id="IPR008920">
    <property type="entry name" value="TF_FadR/GntR_C"/>
</dbReference>
<dbReference type="RefSeq" id="WP_054082407.1">
    <property type="nucleotide sequence ID" value="NZ_RBTN01000003.1"/>
</dbReference>
<evidence type="ECO:0000256" key="1">
    <source>
        <dbReference type="ARBA" id="ARBA00023015"/>
    </source>
</evidence>
<dbReference type="EMBL" id="RBTN01000003">
    <property type="protein sequence ID" value="RMT82982.1"/>
    <property type="molecule type" value="Genomic_DNA"/>
</dbReference>
<dbReference type="CDD" id="cd07377">
    <property type="entry name" value="WHTH_GntR"/>
    <property type="match status" value="1"/>
</dbReference>
<evidence type="ECO:0000256" key="3">
    <source>
        <dbReference type="ARBA" id="ARBA00023163"/>
    </source>
</evidence>
<dbReference type="InterPro" id="IPR011711">
    <property type="entry name" value="GntR_C"/>
</dbReference>
<evidence type="ECO:0000259" key="4">
    <source>
        <dbReference type="PROSITE" id="PS50949"/>
    </source>
</evidence>
<evidence type="ECO:0000256" key="2">
    <source>
        <dbReference type="ARBA" id="ARBA00023125"/>
    </source>
</evidence>
<dbReference type="Proteomes" id="UP000268636">
    <property type="component" value="Unassembled WGS sequence"/>
</dbReference>
<dbReference type="SMART" id="SM00895">
    <property type="entry name" value="FCD"/>
    <property type="match status" value="1"/>
</dbReference>
<comment type="caution">
    <text evidence="5">The sequence shown here is derived from an EMBL/GenBank/DDBJ whole genome shotgun (WGS) entry which is preliminary data.</text>
</comment>
<dbReference type="PROSITE" id="PS50949">
    <property type="entry name" value="HTH_GNTR"/>
    <property type="match status" value="1"/>
</dbReference>
<keyword evidence="2" id="KW-0238">DNA-binding</keyword>
<dbReference type="Pfam" id="PF00392">
    <property type="entry name" value="GntR"/>
    <property type="match status" value="1"/>
</dbReference>
<keyword evidence="1" id="KW-0805">Transcription regulation</keyword>
<dbReference type="GO" id="GO:0003677">
    <property type="term" value="F:DNA binding"/>
    <property type="evidence" value="ECO:0007669"/>
    <property type="project" value="UniProtKB-KW"/>
</dbReference>
<feature type="domain" description="HTH gntR-type" evidence="4">
    <location>
        <begin position="22"/>
        <end position="89"/>
    </location>
</feature>
<dbReference type="InterPro" id="IPR000524">
    <property type="entry name" value="Tscrpt_reg_HTH_GntR"/>
</dbReference>
<dbReference type="InterPro" id="IPR036388">
    <property type="entry name" value="WH-like_DNA-bd_sf"/>
</dbReference>
<proteinExistence type="predicted"/>
<dbReference type="PRINTS" id="PR00035">
    <property type="entry name" value="HTHGNTR"/>
</dbReference>
<sequence>MRKSDREAFLSSVLGNEQPPAHLARTVIEEKLRNAIIDGSLPSGTALRQQELATLFGVSRMPVREALRQLEAQSLLRVETHKGAVVAPLITEDAVDAYALRILLESEALRLSIPLLDADDLAAAAGYIEQLEVETDFGQIGRLNRMFHLSLYAKTHNKRLMRLVEEGLNEEERFLRFNLSAMGLGKLSQDDHWQLLRLAEQKAVEPCVEALQYHLNRGVQAVTQYLNSNKAINAKPARTAKKTPPESLRRLIHKAMT</sequence>
<dbReference type="Pfam" id="PF07729">
    <property type="entry name" value="FCD"/>
    <property type="match status" value="1"/>
</dbReference>
<reference evidence="5 6" key="1">
    <citation type="submission" date="2018-08" db="EMBL/GenBank/DDBJ databases">
        <title>Recombination of ecologically and evolutionarily significant loci maintains genetic cohesion in the Pseudomonas syringae species complex.</title>
        <authorList>
            <person name="Dillon M."/>
            <person name="Thakur S."/>
            <person name="Almeida R.N.D."/>
            <person name="Weir B.S."/>
            <person name="Guttman D.S."/>
        </authorList>
    </citation>
    <scope>NUCLEOTIDE SEQUENCE [LARGE SCALE GENOMIC DNA]</scope>
    <source>
        <strain evidence="5 6">ICMP 13786</strain>
    </source>
</reference>
<dbReference type="PANTHER" id="PTHR43537:SF41">
    <property type="entry name" value="TRANSCRIPTIONAL REGULATORY PROTEIN"/>
    <property type="match status" value="1"/>
</dbReference>
<gene>
    <name evidence="5" type="ORF">ALP42_01446</name>
</gene>
<evidence type="ECO:0000313" key="5">
    <source>
        <dbReference type="EMBL" id="RMT82982.1"/>
    </source>
</evidence>
<dbReference type="Gene3D" id="1.20.120.530">
    <property type="entry name" value="GntR ligand-binding domain-like"/>
    <property type="match status" value="1"/>
</dbReference>
<dbReference type="AlphaFoldDB" id="A0AB74BN77"/>
<dbReference type="InterPro" id="IPR036390">
    <property type="entry name" value="WH_DNA-bd_sf"/>
</dbReference>
<organism evidence="5 6">
    <name type="scientific">Pseudomonas savastanoi pv. nerii</name>
    <dbReference type="NCBI Taxonomy" id="360921"/>
    <lineage>
        <taxon>Bacteria</taxon>
        <taxon>Pseudomonadati</taxon>
        <taxon>Pseudomonadota</taxon>
        <taxon>Gammaproteobacteria</taxon>
        <taxon>Pseudomonadales</taxon>
        <taxon>Pseudomonadaceae</taxon>
        <taxon>Pseudomonas</taxon>
    </lineage>
</organism>
<evidence type="ECO:0000313" key="6">
    <source>
        <dbReference type="Proteomes" id="UP000268636"/>
    </source>
</evidence>
<dbReference type="SUPFAM" id="SSF48008">
    <property type="entry name" value="GntR ligand-binding domain-like"/>
    <property type="match status" value="1"/>
</dbReference>
<dbReference type="PANTHER" id="PTHR43537">
    <property type="entry name" value="TRANSCRIPTIONAL REGULATOR, GNTR FAMILY"/>
    <property type="match status" value="1"/>
</dbReference>
<dbReference type="SMART" id="SM00345">
    <property type="entry name" value="HTH_GNTR"/>
    <property type="match status" value="1"/>
</dbReference>
<dbReference type="Gene3D" id="1.10.10.10">
    <property type="entry name" value="Winged helix-like DNA-binding domain superfamily/Winged helix DNA-binding domain"/>
    <property type="match status" value="1"/>
</dbReference>
<name>A0AB74BN77_PSESS</name>
<accession>A0AB74BN77</accession>
<dbReference type="GO" id="GO:0003700">
    <property type="term" value="F:DNA-binding transcription factor activity"/>
    <property type="evidence" value="ECO:0007669"/>
    <property type="project" value="InterPro"/>
</dbReference>
<keyword evidence="3" id="KW-0804">Transcription</keyword>
<dbReference type="SUPFAM" id="SSF46785">
    <property type="entry name" value="Winged helix' DNA-binding domain"/>
    <property type="match status" value="1"/>
</dbReference>